<keyword evidence="3" id="KW-1185">Reference proteome</keyword>
<name>A0A5B9D6L7_9ARCH</name>
<protein>
    <submittedName>
        <fullName evidence="2">DUF134 domain-containing protein</fullName>
    </submittedName>
</protein>
<dbReference type="OrthoDB" id="74471at2157"/>
<reference evidence="2 3" key="1">
    <citation type="journal article" date="2020" name="Nature">
        <title>Isolation of an archaeon at the prokaryote-eukaryote interface.</title>
        <authorList>
            <person name="Imachi H."/>
            <person name="Nobu M.K."/>
            <person name="Nakahara N."/>
            <person name="Morono Y."/>
            <person name="Ogawara M."/>
            <person name="Takaki Y."/>
            <person name="Takano Y."/>
            <person name="Uematsu K."/>
            <person name="Ikuta T."/>
            <person name="Ito M."/>
            <person name="Matsui Y."/>
            <person name="Miyazaki M."/>
            <person name="Murata K."/>
            <person name="Saito Y."/>
            <person name="Sakai S."/>
            <person name="Song C."/>
            <person name="Tasumi E."/>
            <person name="Yamanaka Y."/>
            <person name="Yamaguchi T."/>
            <person name="Kamagata Y."/>
            <person name="Tamaki H."/>
            <person name="Takai K."/>
        </authorList>
    </citation>
    <scope>NUCLEOTIDE SEQUENCE [LARGE SCALE GENOMIC DNA]</scope>
    <source>
        <strain evidence="2 3">MK-D1</strain>
    </source>
</reference>
<comment type="similarity">
    <text evidence="1">Belongs to the UPF0251 family.</text>
</comment>
<dbReference type="PANTHER" id="PTHR37478">
    <property type="match status" value="1"/>
</dbReference>
<evidence type="ECO:0000256" key="1">
    <source>
        <dbReference type="ARBA" id="ARBA00009350"/>
    </source>
</evidence>
<gene>
    <name evidence="2" type="ORF">DSAG12_00414</name>
</gene>
<organism evidence="2 3">
    <name type="scientific">Promethearchaeum syntrophicum</name>
    <dbReference type="NCBI Taxonomy" id="2594042"/>
    <lineage>
        <taxon>Archaea</taxon>
        <taxon>Promethearchaeati</taxon>
        <taxon>Promethearchaeota</taxon>
        <taxon>Promethearchaeia</taxon>
        <taxon>Promethearchaeales</taxon>
        <taxon>Promethearchaeaceae</taxon>
        <taxon>Promethearchaeum</taxon>
    </lineage>
</organism>
<sequence length="145" mass="16686">MSPRRIQRYVDKESLSKIKLRYNNISKDTPDSAPVIVNLEEYEALRLNVYKGLSQGECAKEFNISQPTFSRILSSAIKKLVGSIVEEKDFEIVAGNITYKDWGGWGCWDCDLEWQSFNNSKEKKCPECGSSKIYRLKKLVTSYSR</sequence>
<proteinExistence type="inferred from homology"/>
<evidence type="ECO:0000313" key="2">
    <source>
        <dbReference type="EMBL" id="QEE14601.1"/>
    </source>
</evidence>
<dbReference type="GeneID" id="41328417"/>
<dbReference type="EMBL" id="CP042905">
    <property type="protein sequence ID" value="QEE14601.1"/>
    <property type="molecule type" value="Genomic_DNA"/>
</dbReference>
<dbReference type="InterPro" id="IPR002852">
    <property type="entry name" value="UPF0251"/>
</dbReference>
<dbReference type="PANTHER" id="PTHR37478:SF2">
    <property type="entry name" value="UPF0251 PROTEIN TK0562"/>
    <property type="match status" value="1"/>
</dbReference>
<dbReference type="KEGG" id="psyt:DSAG12_00414"/>
<dbReference type="SUPFAM" id="SSF88659">
    <property type="entry name" value="Sigma3 and sigma4 domains of RNA polymerase sigma factors"/>
    <property type="match status" value="1"/>
</dbReference>
<dbReference type="InterPro" id="IPR013324">
    <property type="entry name" value="RNA_pol_sigma_r3/r4-like"/>
</dbReference>
<accession>A0A5B9D6L7</accession>
<dbReference type="AlphaFoldDB" id="A0A5B9D6L7"/>
<dbReference type="Proteomes" id="UP000321408">
    <property type="component" value="Chromosome"/>
</dbReference>
<dbReference type="RefSeq" id="WP_147661550.1">
    <property type="nucleotide sequence ID" value="NZ_CP042905.2"/>
</dbReference>
<dbReference type="Pfam" id="PF02001">
    <property type="entry name" value="DUF134"/>
    <property type="match status" value="1"/>
</dbReference>
<evidence type="ECO:0000313" key="3">
    <source>
        <dbReference type="Proteomes" id="UP000321408"/>
    </source>
</evidence>
<dbReference type="Gene3D" id="1.10.10.60">
    <property type="entry name" value="Homeodomain-like"/>
    <property type="match status" value="1"/>
</dbReference>
<reference evidence="2 3" key="2">
    <citation type="journal article" date="2024" name="Int. J. Syst. Evol. Microbiol.">
        <title>Promethearchaeum syntrophicum gen. nov., sp. nov., an anaerobic, obligately syntrophic archaeon, the first isolate of the lineage 'Asgard' archaea, and proposal of the new archaeal phylum Promethearchaeota phyl. nov. and kingdom Promethearchaeati regn. nov.</title>
        <authorList>
            <person name="Imachi H."/>
            <person name="Nobu M.K."/>
            <person name="Kato S."/>
            <person name="Takaki Y."/>
            <person name="Miyazaki M."/>
            <person name="Miyata M."/>
            <person name="Ogawara M."/>
            <person name="Saito Y."/>
            <person name="Sakai S."/>
            <person name="Tahara Y.O."/>
            <person name="Takano Y."/>
            <person name="Tasumi E."/>
            <person name="Uematsu K."/>
            <person name="Yoshimura T."/>
            <person name="Itoh T."/>
            <person name="Ohkuma M."/>
            <person name="Takai K."/>
        </authorList>
    </citation>
    <scope>NUCLEOTIDE SEQUENCE [LARGE SCALE GENOMIC DNA]</scope>
    <source>
        <strain evidence="2 3">MK-D1</strain>
    </source>
</reference>